<dbReference type="InterPro" id="IPR005804">
    <property type="entry name" value="FA_desaturase_dom"/>
</dbReference>
<dbReference type="PANTHER" id="PTHR36459:SF1">
    <property type="entry name" value="FATTY ACID DESATURASE DOMAIN-CONTAINING PROTEIN-RELATED"/>
    <property type="match status" value="1"/>
</dbReference>
<sequence>MAPFATMTSAVAETVSEASIPSDWSKKPTKAEQEAKRKACLDAAKNDLKAPRREYIFSFPKGGFLDRYVDGCLNDPRDKPLFNMLMNTCCVSIPLLVGLFAFAPNNKWGHLMGLGYFLTHYVLFLHSYILALHYSSHRRLMKKGCSLEWFNLMAPYILCPMFGIPSGMYYLHHIVMHHCHDNCIPYDMSSTEPYQRDNLLHFAVYWLKFWTTIFFELPRFAFRVKLYRLSFMSVVYQSLYFTYVYKTFRYNPVVCIWGILVPFMFTQFMLAYGNFGQHQFVEPGKPSNYRSTFNCLDCFDNTKSFLDGYHVLHHNNSRLHWSMFPETFMKQVDKMNEEKALSFVKIGFFEASLLIYRGKLDVLADKAVTPWDASKQELIDIMKARLKPIKRDTKID</sequence>
<feature type="transmembrane region" description="Helical" evidence="2">
    <location>
        <begin position="251"/>
        <end position="272"/>
    </location>
</feature>
<keyword evidence="2" id="KW-1133">Transmembrane helix</keyword>
<feature type="compositionally biased region" description="Polar residues" evidence="1">
    <location>
        <begin position="1"/>
        <end position="19"/>
    </location>
</feature>
<feature type="transmembrane region" description="Helical" evidence="2">
    <location>
        <begin position="84"/>
        <end position="102"/>
    </location>
</feature>
<keyword evidence="2" id="KW-0472">Membrane</keyword>
<feature type="transmembrane region" description="Helical" evidence="2">
    <location>
        <begin position="152"/>
        <end position="171"/>
    </location>
</feature>
<evidence type="ECO:0000313" key="5">
    <source>
        <dbReference type="Proteomes" id="UP000316726"/>
    </source>
</evidence>
<protein>
    <submittedName>
        <fullName evidence="4">Putative fatty acid desaturase</fullName>
    </submittedName>
</protein>
<accession>A0A5B8MFC0</accession>
<dbReference type="Pfam" id="PF00487">
    <property type="entry name" value="FA_desaturase"/>
    <property type="match status" value="1"/>
</dbReference>
<feature type="transmembrane region" description="Helical" evidence="2">
    <location>
        <begin position="199"/>
        <end position="217"/>
    </location>
</feature>
<dbReference type="EMBL" id="CP031035">
    <property type="protein sequence ID" value="QDZ18854.1"/>
    <property type="molecule type" value="Genomic_DNA"/>
</dbReference>
<dbReference type="GO" id="GO:0006629">
    <property type="term" value="P:lipid metabolic process"/>
    <property type="evidence" value="ECO:0007669"/>
    <property type="project" value="InterPro"/>
</dbReference>
<organism evidence="4 5">
    <name type="scientific">Chloropicon primus</name>
    <dbReference type="NCBI Taxonomy" id="1764295"/>
    <lineage>
        <taxon>Eukaryota</taxon>
        <taxon>Viridiplantae</taxon>
        <taxon>Chlorophyta</taxon>
        <taxon>Chloropicophyceae</taxon>
        <taxon>Chloropicales</taxon>
        <taxon>Chloropicaceae</taxon>
        <taxon>Chloropicon</taxon>
    </lineage>
</organism>
<evidence type="ECO:0000256" key="2">
    <source>
        <dbReference type="SAM" id="Phobius"/>
    </source>
</evidence>
<evidence type="ECO:0000313" key="4">
    <source>
        <dbReference type="EMBL" id="QDZ18854.1"/>
    </source>
</evidence>
<keyword evidence="5" id="KW-1185">Reference proteome</keyword>
<feature type="region of interest" description="Disordered" evidence="1">
    <location>
        <begin position="1"/>
        <end position="31"/>
    </location>
</feature>
<dbReference type="STRING" id="1764295.A0A5B8MFC0"/>
<dbReference type="Proteomes" id="UP000316726">
    <property type="component" value="Chromosome 2"/>
</dbReference>
<keyword evidence="2" id="KW-0812">Transmembrane</keyword>
<evidence type="ECO:0000256" key="1">
    <source>
        <dbReference type="SAM" id="MobiDB-lite"/>
    </source>
</evidence>
<dbReference type="AlphaFoldDB" id="A0A5B8MFC0"/>
<name>A0A5B8MFC0_9CHLO</name>
<dbReference type="PANTHER" id="PTHR36459">
    <property type="entry name" value="ORF"/>
    <property type="match status" value="1"/>
</dbReference>
<dbReference type="OrthoDB" id="1470350at2759"/>
<feature type="domain" description="Fatty acid desaturase" evidence="3">
    <location>
        <begin position="111"/>
        <end position="331"/>
    </location>
</feature>
<reference evidence="4 5" key="1">
    <citation type="submission" date="2018-07" db="EMBL/GenBank/DDBJ databases">
        <title>The complete nuclear genome of the prasinophyte Chloropicon primus (CCMP1205).</title>
        <authorList>
            <person name="Pombert J.-F."/>
            <person name="Otis C."/>
            <person name="Turmel M."/>
            <person name="Lemieux C."/>
        </authorList>
    </citation>
    <scope>NUCLEOTIDE SEQUENCE [LARGE SCALE GENOMIC DNA]</scope>
    <source>
        <strain evidence="4 5">CCMP1205</strain>
    </source>
</reference>
<feature type="transmembrane region" description="Helical" evidence="2">
    <location>
        <begin position="108"/>
        <end position="131"/>
    </location>
</feature>
<evidence type="ECO:0000259" key="3">
    <source>
        <dbReference type="Pfam" id="PF00487"/>
    </source>
</evidence>
<proteinExistence type="predicted"/>
<gene>
    <name evidence="4" type="ORF">A3770_02p13720</name>
</gene>